<feature type="transmembrane region" description="Helical" evidence="2">
    <location>
        <begin position="371"/>
        <end position="393"/>
    </location>
</feature>
<dbReference type="RefSeq" id="WP_317636035.1">
    <property type="nucleotide sequence ID" value="NZ_AP026802.1"/>
</dbReference>
<dbReference type="KEGG" id="xap:XA3_05560"/>
<dbReference type="EMBL" id="AP026802">
    <property type="protein sequence ID" value="BDR58115.1"/>
    <property type="molecule type" value="Genomic_DNA"/>
</dbReference>
<keyword evidence="4" id="KW-1185">Reference proteome</keyword>
<feature type="transmembrane region" description="Helical" evidence="2">
    <location>
        <begin position="217"/>
        <end position="239"/>
    </location>
</feature>
<dbReference type="Proteomes" id="UP001321861">
    <property type="component" value="Chromosome"/>
</dbReference>
<keyword evidence="2" id="KW-1133">Transmembrane helix</keyword>
<organism evidence="3 4">
    <name type="scientific">Xylocopilactobacillus apicola</name>
    <dbReference type="NCBI Taxonomy" id="2932184"/>
    <lineage>
        <taxon>Bacteria</taxon>
        <taxon>Bacillati</taxon>
        <taxon>Bacillota</taxon>
        <taxon>Bacilli</taxon>
        <taxon>Lactobacillales</taxon>
        <taxon>Lactobacillaceae</taxon>
        <taxon>Xylocopilactobacillus</taxon>
    </lineage>
</organism>
<gene>
    <name evidence="3" type="ORF">XA3_05560</name>
</gene>
<protein>
    <recommendedName>
        <fullName evidence="5">Zinc ribbon domain-containing protein</fullName>
    </recommendedName>
</protein>
<sequence length="405" mass="46064">MENNKNLKKQCPICGALIDEYLDYCPECDSYVGDVLPVNDDGVQMKSSEPKESNVSASEFDQLDTILDESKNSNSKITIEELQQLLAGNVQQGSRSEAVEENLPNQSLPKRGHKNNNEDAGLPPKRTELRKRRRKPTFSKEDEVEAELTNFNQPEKIVIDTQPISSTEIIDSHEFEEQESKLKNRPEKSNDNFFKELLFFDLESLVHPSVKTEANKIWQGLITFGVEIIFFIFTFQLLYNSGVQMSSKKGARAFGQYLVHSLTIGTKYSILWPVLIILGVYLVTLGLGLLCDRFLISDDEFSLSLLVAQVARYSIILLPISFLTFAYSLFNNQLVTKLTLFLLCMVPLILSIAVAIYLIQARGQVIIDRVYIIIIYFVLSIFGSYLLVHPYLISFIQAFNRFLIQ</sequence>
<name>A0AAU9D732_9LACO</name>
<accession>A0AAU9D732</accession>
<evidence type="ECO:0000313" key="3">
    <source>
        <dbReference type="EMBL" id="BDR58115.1"/>
    </source>
</evidence>
<proteinExistence type="predicted"/>
<feature type="compositionally biased region" description="Basic residues" evidence="1">
    <location>
        <begin position="128"/>
        <end position="137"/>
    </location>
</feature>
<evidence type="ECO:0000313" key="4">
    <source>
        <dbReference type="Proteomes" id="UP001321861"/>
    </source>
</evidence>
<keyword evidence="2" id="KW-0812">Transmembrane</keyword>
<dbReference type="AlphaFoldDB" id="A0AAU9D732"/>
<evidence type="ECO:0008006" key="5">
    <source>
        <dbReference type="Google" id="ProtNLM"/>
    </source>
</evidence>
<feature type="transmembrane region" description="Helical" evidence="2">
    <location>
        <begin position="303"/>
        <end position="326"/>
    </location>
</feature>
<keyword evidence="2" id="KW-0472">Membrane</keyword>
<feature type="transmembrane region" description="Helical" evidence="2">
    <location>
        <begin position="270"/>
        <end position="291"/>
    </location>
</feature>
<feature type="region of interest" description="Disordered" evidence="1">
    <location>
        <begin position="90"/>
        <end position="145"/>
    </location>
</feature>
<reference evidence="3 4" key="1">
    <citation type="journal article" date="2023" name="Microbiol. Spectr.">
        <title>Symbiosis of Carpenter Bees with Uncharacterized Lactic Acid Bacteria Showing NAD Auxotrophy.</title>
        <authorList>
            <person name="Kawasaki S."/>
            <person name="Ozawa K."/>
            <person name="Mori T."/>
            <person name="Yamamoto A."/>
            <person name="Ito M."/>
            <person name="Ohkuma M."/>
            <person name="Sakamoto M."/>
            <person name="Matsutani M."/>
        </authorList>
    </citation>
    <scope>NUCLEOTIDE SEQUENCE [LARGE SCALE GENOMIC DNA]</scope>
    <source>
        <strain evidence="3 4">XA3</strain>
    </source>
</reference>
<evidence type="ECO:0000256" key="1">
    <source>
        <dbReference type="SAM" id="MobiDB-lite"/>
    </source>
</evidence>
<feature type="transmembrane region" description="Helical" evidence="2">
    <location>
        <begin position="338"/>
        <end position="359"/>
    </location>
</feature>
<evidence type="ECO:0000256" key="2">
    <source>
        <dbReference type="SAM" id="Phobius"/>
    </source>
</evidence>